<feature type="domain" description="Siphovirus-type tail component C-terminal" evidence="1">
    <location>
        <begin position="214"/>
        <end position="310"/>
    </location>
</feature>
<evidence type="ECO:0000313" key="3">
    <source>
        <dbReference type="Proteomes" id="UP000262882"/>
    </source>
</evidence>
<dbReference type="OrthoDB" id="4519759at2"/>
<dbReference type="EMBL" id="QVNQ01000008">
    <property type="protein sequence ID" value="RFS82731.1"/>
    <property type="molecule type" value="Genomic_DNA"/>
</dbReference>
<evidence type="ECO:0000259" key="1">
    <source>
        <dbReference type="Pfam" id="PF22768"/>
    </source>
</evidence>
<dbReference type="Gene3D" id="2.60.120.860">
    <property type="match status" value="1"/>
</dbReference>
<reference evidence="2 3" key="1">
    <citation type="submission" date="2018-08" db="EMBL/GenBank/DDBJ databases">
        <title>Actinomadura spongicola sp. nov., isolated from marine sponge Leucetta chagosensis.</title>
        <authorList>
            <person name="Li L."/>
            <person name="Lin H.W."/>
        </authorList>
    </citation>
    <scope>NUCLEOTIDE SEQUENCE [LARGE SCALE GENOMIC DNA]</scope>
    <source>
        <strain evidence="2 3">LHW52907</strain>
    </source>
</reference>
<sequence length="325" mass="35574">MPILITQQSRPDPGPSPEREIATVTWTSGSGTETILSDWRRGYTLGAGAKGLGMPQYQLYLRESGALDGDVVTGVRAKARQIFLPIVVYGEDRAEALAKRALLADAFDPLEVNRGGEGVLTVAEPRTEPRRIRAYYVEGMEGSEGRDEAGWNWARFGITLHAAEPYWQGPEISRSWRAGIAADPVFPLGVPPAHPLRARNVQTIGESVRVECPGDARSYPRWTISGPAASGVRFVNRDLGAEWRLNRPLQAGDVVVVDCHPRRRTVTLGETNLWPDLAPGAQLWPLVPGVNEIDMLLGDVGETTRVELSFVPLYKTAYAVRAGRS</sequence>
<proteinExistence type="predicted"/>
<name>A0A372GBK1_9ACTN</name>
<dbReference type="RefSeq" id="WP_117402164.1">
    <property type="nucleotide sequence ID" value="NZ_QVNQ01000008.1"/>
</dbReference>
<accession>A0A372GBK1</accession>
<dbReference type="InterPro" id="IPR054738">
    <property type="entry name" value="Siphovirus-type_tail_C"/>
</dbReference>
<comment type="caution">
    <text evidence="2">The sequence shown here is derived from an EMBL/GenBank/DDBJ whole genome shotgun (WGS) entry which is preliminary data.</text>
</comment>
<evidence type="ECO:0000313" key="2">
    <source>
        <dbReference type="EMBL" id="RFS82731.1"/>
    </source>
</evidence>
<gene>
    <name evidence="2" type="ORF">D0T12_25150</name>
</gene>
<organism evidence="2 3">
    <name type="scientific">Actinomadura spongiicola</name>
    <dbReference type="NCBI Taxonomy" id="2303421"/>
    <lineage>
        <taxon>Bacteria</taxon>
        <taxon>Bacillati</taxon>
        <taxon>Actinomycetota</taxon>
        <taxon>Actinomycetes</taxon>
        <taxon>Streptosporangiales</taxon>
        <taxon>Thermomonosporaceae</taxon>
        <taxon>Actinomadura</taxon>
    </lineage>
</organism>
<dbReference type="AlphaFoldDB" id="A0A372GBK1"/>
<keyword evidence="3" id="KW-1185">Reference proteome</keyword>
<dbReference type="Pfam" id="PF22768">
    <property type="entry name" value="SPP1_Dit"/>
    <property type="match status" value="1"/>
</dbReference>
<protein>
    <submittedName>
        <fullName evidence="2">Phage tail family protein</fullName>
    </submittedName>
</protein>
<dbReference type="Proteomes" id="UP000262882">
    <property type="component" value="Unassembled WGS sequence"/>
</dbReference>